<dbReference type="STRING" id="139723.A0A182MWT1"/>
<dbReference type="Gene3D" id="3.30.710.10">
    <property type="entry name" value="Potassium Channel Kv1.1, Chain A"/>
    <property type="match status" value="1"/>
</dbReference>
<dbReference type="InterPro" id="IPR051095">
    <property type="entry name" value="Dros_DevTransReg"/>
</dbReference>
<dbReference type="AlphaFoldDB" id="A0A182MWT1"/>
<proteinExistence type="predicted"/>
<keyword evidence="2" id="KW-0539">Nucleus</keyword>
<dbReference type="VEuPathDB" id="VectorBase:ACUA028203"/>
<evidence type="ECO:0000256" key="2">
    <source>
        <dbReference type="ARBA" id="ARBA00023242"/>
    </source>
</evidence>
<dbReference type="EnsemblMetazoa" id="ACUA028203-RA">
    <property type="protein sequence ID" value="ACUA028203-PA"/>
    <property type="gene ID" value="ACUA028203"/>
</dbReference>
<sequence length="128" mass="14078">MDQQQYCLKWSNYSSNLAAAFSNLFDSATLTDVTLVCGALSFRFPVDDFLQRLECVEDEKDVDQCCLKDGPSIGSPFVVFRGLASSLGALDKKRKQHQFGQVRTSTQFYIGGSMYAALHSSIGVAGLF</sequence>
<comment type="subcellular location">
    <subcellularLocation>
        <location evidence="1">Nucleus</location>
    </subcellularLocation>
</comment>
<protein>
    <submittedName>
        <fullName evidence="3">Uncharacterized protein</fullName>
    </submittedName>
</protein>
<dbReference type="Proteomes" id="UP000075883">
    <property type="component" value="Unassembled WGS sequence"/>
</dbReference>
<accession>A0A182MWT1</accession>
<reference evidence="3" key="2">
    <citation type="submission" date="2020-05" db="UniProtKB">
        <authorList>
            <consortium name="EnsemblMetazoa"/>
        </authorList>
    </citation>
    <scope>IDENTIFICATION</scope>
    <source>
        <strain evidence="3">A-37</strain>
    </source>
</reference>
<dbReference type="GO" id="GO:0005634">
    <property type="term" value="C:nucleus"/>
    <property type="evidence" value="ECO:0007669"/>
    <property type="project" value="UniProtKB-SubCell"/>
</dbReference>
<keyword evidence="4" id="KW-1185">Reference proteome</keyword>
<evidence type="ECO:0000256" key="1">
    <source>
        <dbReference type="ARBA" id="ARBA00004123"/>
    </source>
</evidence>
<name>A0A182MWT1_9DIPT</name>
<dbReference type="EMBL" id="AXCM01011410">
    <property type="status" value="NOT_ANNOTATED_CDS"/>
    <property type="molecule type" value="Genomic_DNA"/>
</dbReference>
<evidence type="ECO:0000313" key="3">
    <source>
        <dbReference type="EnsemblMetazoa" id="ACUA028203-PA"/>
    </source>
</evidence>
<evidence type="ECO:0000313" key="4">
    <source>
        <dbReference type="Proteomes" id="UP000075883"/>
    </source>
</evidence>
<dbReference type="GO" id="GO:0006357">
    <property type="term" value="P:regulation of transcription by RNA polymerase II"/>
    <property type="evidence" value="ECO:0007669"/>
    <property type="project" value="TreeGrafter"/>
</dbReference>
<dbReference type="InterPro" id="IPR011333">
    <property type="entry name" value="SKP1/BTB/POZ_sf"/>
</dbReference>
<dbReference type="PANTHER" id="PTHR23110">
    <property type="entry name" value="BTB DOMAIN TRANSCRIPTION FACTOR"/>
    <property type="match status" value="1"/>
</dbReference>
<dbReference type="PANTHER" id="PTHR23110:SF94">
    <property type="entry name" value="ZINC FINGER PROTEIN CHINMO"/>
    <property type="match status" value="1"/>
</dbReference>
<reference evidence="4" key="1">
    <citation type="submission" date="2013-09" db="EMBL/GenBank/DDBJ databases">
        <title>The Genome Sequence of Anopheles culicifacies species A.</title>
        <authorList>
            <consortium name="The Broad Institute Genomics Platform"/>
            <person name="Neafsey D.E."/>
            <person name="Besansky N."/>
            <person name="Howell P."/>
            <person name="Walton C."/>
            <person name="Young S.K."/>
            <person name="Zeng Q."/>
            <person name="Gargeya S."/>
            <person name="Fitzgerald M."/>
            <person name="Haas B."/>
            <person name="Abouelleil A."/>
            <person name="Allen A.W."/>
            <person name="Alvarado L."/>
            <person name="Arachchi H.M."/>
            <person name="Berlin A.M."/>
            <person name="Chapman S.B."/>
            <person name="Gainer-Dewar J."/>
            <person name="Goldberg J."/>
            <person name="Griggs A."/>
            <person name="Gujja S."/>
            <person name="Hansen M."/>
            <person name="Howarth C."/>
            <person name="Imamovic A."/>
            <person name="Ireland A."/>
            <person name="Larimer J."/>
            <person name="McCowan C."/>
            <person name="Murphy C."/>
            <person name="Pearson M."/>
            <person name="Poon T.W."/>
            <person name="Priest M."/>
            <person name="Roberts A."/>
            <person name="Saif S."/>
            <person name="Shea T."/>
            <person name="Sisk P."/>
            <person name="Sykes S."/>
            <person name="Wortman J."/>
            <person name="Nusbaum C."/>
            <person name="Birren B."/>
        </authorList>
    </citation>
    <scope>NUCLEOTIDE SEQUENCE [LARGE SCALE GENOMIC DNA]</scope>
    <source>
        <strain evidence="4">A-37</strain>
    </source>
</reference>
<organism evidence="3 4">
    <name type="scientific">Anopheles culicifacies</name>
    <dbReference type="NCBI Taxonomy" id="139723"/>
    <lineage>
        <taxon>Eukaryota</taxon>
        <taxon>Metazoa</taxon>
        <taxon>Ecdysozoa</taxon>
        <taxon>Arthropoda</taxon>
        <taxon>Hexapoda</taxon>
        <taxon>Insecta</taxon>
        <taxon>Pterygota</taxon>
        <taxon>Neoptera</taxon>
        <taxon>Endopterygota</taxon>
        <taxon>Diptera</taxon>
        <taxon>Nematocera</taxon>
        <taxon>Culicoidea</taxon>
        <taxon>Culicidae</taxon>
        <taxon>Anophelinae</taxon>
        <taxon>Anopheles</taxon>
        <taxon>culicifacies species complex</taxon>
    </lineage>
</organism>